<keyword evidence="4 8" id="KW-0812">Transmembrane</keyword>
<evidence type="ECO:0000256" key="6">
    <source>
        <dbReference type="ARBA" id="ARBA00022989"/>
    </source>
</evidence>
<dbReference type="PANTHER" id="PTHR43829">
    <property type="entry name" value="AQUAPORIN OR AQUAGLYCEROPORIN RELATED"/>
    <property type="match status" value="1"/>
</dbReference>
<dbReference type="EMBL" id="KB445793">
    <property type="protein sequence ID" value="EMD39794.1"/>
    <property type="molecule type" value="Genomic_DNA"/>
</dbReference>
<feature type="transmembrane region" description="Helical" evidence="9">
    <location>
        <begin position="184"/>
        <end position="205"/>
    </location>
</feature>
<dbReference type="STRING" id="914234.M2PSX8"/>
<accession>M2PSX8</accession>
<gene>
    <name evidence="10" type="ORF">CERSUDRAFT_92283</name>
</gene>
<feature type="transmembrane region" description="Helical" evidence="9">
    <location>
        <begin position="122"/>
        <end position="143"/>
    </location>
</feature>
<evidence type="ECO:0000256" key="3">
    <source>
        <dbReference type="ARBA" id="ARBA00022448"/>
    </source>
</evidence>
<feature type="transmembrane region" description="Helical" evidence="9">
    <location>
        <begin position="217"/>
        <end position="234"/>
    </location>
</feature>
<dbReference type="AlphaFoldDB" id="M2PSX8"/>
<evidence type="ECO:0000256" key="5">
    <source>
        <dbReference type="ARBA" id="ARBA00022737"/>
    </source>
</evidence>
<feature type="transmembrane region" description="Helical" evidence="9">
    <location>
        <begin position="49"/>
        <end position="68"/>
    </location>
</feature>
<evidence type="ECO:0000256" key="8">
    <source>
        <dbReference type="RuleBase" id="RU000477"/>
    </source>
</evidence>
<dbReference type="SUPFAM" id="SSF81338">
    <property type="entry name" value="Aquaporin-like"/>
    <property type="match status" value="1"/>
</dbReference>
<dbReference type="OrthoDB" id="3222at2759"/>
<name>M2PSX8_CERS8</name>
<keyword evidence="6 9" id="KW-1133">Transmembrane helix</keyword>
<evidence type="ECO:0000313" key="11">
    <source>
        <dbReference type="Proteomes" id="UP000016930"/>
    </source>
</evidence>
<dbReference type="GO" id="GO:0015254">
    <property type="term" value="F:glycerol channel activity"/>
    <property type="evidence" value="ECO:0007669"/>
    <property type="project" value="TreeGrafter"/>
</dbReference>
<evidence type="ECO:0000256" key="1">
    <source>
        <dbReference type="ARBA" id="ARBA00004141"/>
    </source>
</evidence>
<dbReference type="HOGENOM" id="CLU_020019_6_1_1"/>
<protein>
    <recommendedName>
        <fullName evidence="12">Aquaporin-like protein</fullName>
    </recommendedName>
</protein>
<feature type="transmembrane region" description="Helical" evidence="9">
    <location>
        <begin position="80"/>
        <end position="102"/>
    </location>
</feature>
<organism evidence="10 11">
    <name type="scientific">Ceriporiopsis subvermispora (strain B)</name>
    <name type="common">White-rot fungus</name>
    <name type="synonym">Gelatoporia subvermispora</name>
    <dbReference type="NCBI Taxonomy" id="914234"/>
    <lineage>
        <taxon>Eukaryota</taxon>
        <taxon>Fungi</taxon>
        <taxon>Dikarya</taxon>
        <taxon>Basidiomycota</taxon>
        <taxon>Agaricomycotina</taxon>
        <taxon>Agaricomycetes</taxon>
        <taxon>Polyporales</taxon>
        <taxon>Gelatoporiaceae</taxon>
        <taxon>Gelatoporia</taxon>
    </lineage>
</organism>
<dbReference type="Proteomes" id="UP000016930">
    <property type="component" value="Unassembled WGS sequence"/>
</dbReference>
<reference evidence="10 11" key="1">
    <citation type="journal article" date="2012" name="Proc. Natl. Acad. Sci. U.S.A.">
        <title>Comparative genomics of Ceriporiopsis subvermispora and Phanerochaete chrysosporium provide insight into selective ligninolysis.</title>
        <authorList>
            <person name="Fernandez-Fueyo E."/>
            <person name="Ruiz-Duenas F.J."/>
            <person name="Ferreira P."/>
            <person name="Floudas D."/>
            <person name="Hibbett D.S."/>
            <person name="Canessa P."/>
            <person name="Larrondo L.F."/>
            <person name="James T.Y."/>
            <person name="Seelenfreund D."/>
            <person name="Lobos S."/>
            <person name="Polanco R."/>
            <person name="Tello M."/>
            <person name="Honda Y."/>
            <person name="Watanabe T."/>
            <person name="Watanabe T."/>
            <person name="Ryu J.S."/>
            <person name="Kubicek C.P."/>
            <person name="Schmoll M."/>
            <person name="Gaskell J."/>
            <person name="Hammel K.E."/>
            <person name="St John F.J."/>
            <person name="Vanden Wymelenberg A."/>
            <person name="Sabat G."/>
            <person name="Splinter BonDurant S."/>
            <person name="Syed K."/>
            <person name="Yadav J.S."/>
            <person name="Doddapaneni H."/>
            <person name="Subramanian V."/>
            <person name="Lavin J.L."/>
            <person name="Oguiza J.A."/>
            <person name="Perez G."/>
            <person name="Pisabarro A.G."/>
            <person name="Ramirez L."/>
            <person name="Santoyo F."/>
            <person name="Master E."/>
            <person name="Coutinho P.M."/>
            <person name="Henrissat B."/>
            <person name="Lombard V."/>
            <person name="Magnuson J.K."/>
            <person name="Kuees U."/>
            <person name="Hori C."/>
            <person name="Igarashi K."/>
            <person name="Samejima M."/>
            <person name="Held B.W."/>
            <person name="Barry K.W."/>
            <person name="LaButti K.M."/>
            <person name="Lapidus A."/>
            <person name="Lindquist E.A."/>
            <person name="Lucas S.M."/>
            <person name="Riley R."/>
            <person name="Salamov A.A."/>
            <person name="Hoffmeister D."/>
            <person name="Schwenk D."/>
            <person name="Hadar Y."/>
            <person name="Yarden O."/>
            <person name="de Vries R.P."/>
            <person name="Wiebenga A."/>
            <person name="Stenlid J."/>
            <person name="Eastwood D."/>
            <person name="Grigoriev I.V."/>
            <person name="Berka R.M."/>
            <person name="Blanchette R.A."/>
            <person name="Kersten P."/>
            <person name="Martinez A.T."/>
            <person name="Vicuna R."/>
            <person name="Cullen D."/>
        </authorList>
    </citation>
    <scope>NUCLEOTIDE SEQUENCE [LARGE SCALE GENOMIC DNA]</scope>
    <source>
        <strain evidence="10 11">B</strain>
    </source>
</reference>
<dbReference type="InterPro" id="IPR000425">
    <property type="entry name" value="MIP"/>
</dbReference>
<evidence type="ECO:0000256" key="9">
    <source>
        <dbReference type="SAM" id="Phobius"/>
    </source>
</evidence>
<comment type="similarity">
    <text evidence="2 8">Belongs to the MIP/aquaporin (TC 1.A.8) family.</text>
</comment>
<keyword evidence="11" id="KW-1185">Reference proteome</keyword>
<evidence type="ECO:0000256" key="4">
    <source>
        <dbReference type="ARBA" id="ARBA00022692"/>
    </source>
</evidence>
<evidence type="ECO:0008006" key="12">
    <source>
        <dbReference type="Google" id="ProtNLM"/>
    </source>
</evidence>
<evidence type="ECO:0000256" key="7">
    <source>
        <dbReference type="ARBA" id="ARBA00023136"/>
    </source>
</evidence>
<dbReference type="GO" id="GO:0005886">
    <property type="term" value="C:plasma membrane"/>
    <property type="evidence" value="ECO:0007669"/>
    <property type="project" value="TreeGrafter"/>
</dbReference>
<evidence type="ECO:0000313" key="10">
    <source>
        <dbReference type="EMBL" id="EMD39794.1"/>
    </source>
</evidence>
<dbReference type="GO" id="GO:0015250">
    <property type="term" value="F:water channel activity"/>
    <property type="evidence" value="ECO:0007669"/>
    <property type="project" value="TreeGrafter"/>
</dbReference>
<evidence type="ECO:0000256" key="2">
    <source>
        <dbReference type="ARBA" id="ARBA00006175"/>
    </source>
</evidence>
<keyword evidence="7 9" id="KW-0472">Membrane</keyword>
<dbReference type="Pfam" id="PF00230">
    <property type="entry name" value="MIP"/>
    <property type="match status" value="1"/>
</dbReference>
<dbReference type="Gene3D" id="1.20.1080.10">
    <property type="entry name" value="Glycerol uptake facilitator protein"/>
    <property type="match status" value="1"/>
</dbReference>
<proteinExistence type="inferred from homology"/>
<dbReference type="InterPro" id="IPR050363">
    <property type="entry name" value="MIP/Aquaporin"/>
</dbReference>
<dbReference type="InterPro" id="IPR023271">
    <property type="entry name" value="Aquaporin-like"/>
</dbReference>
<keyword evidence="5" id="KW-0677">Repeat</keyword>
<comment type="subcellular location">
    <subcellularLocation>
        <location evidence="1">Membrane</location>
        <topology evidence="1">Multi-pass membrane protein</topology>
    </subcellularLocation>
</comment>
<sequence>MSTETLTPAGPLVHLNDLVPRPSFLLSWENKRRNVHWAIEMIAEGTGTFFYTYAGIGSTATWICGTILDVAGLGSLFQVGIAYAIGVIMSLAVCLSTSMGHFNPGFTIHAILYKKCTPWKGLRMIIAQIIGAYIACMLAYIQYKNLLIPAEEVLRAKGAYDKQMFTAQGPAGVFALYVTPTDNFAYVFLNEFVCDVVIALVAFACMEPTNFLCPPTMMPWIIAFSYAVVIWGYSPAGLAANSARDVGGRLAALTIWGKQASGGRYAAISALTNIPATLLASIFYETVFNDGSRTITPAYYDWIVSMRAQRCYVKNGGAMYDESDGLSYNSTPELKPISRGGSQA</sequence>
<dbReference type="PANTHER" id="PTHR43829:SF14">
    <property type="entry name" value="AQUAPORIN 3"/>
    <property type="match status" value="1"/>
</dbReference>
<dbReference type="PRINTS" id="PR00783">
    <property type="entry name" value="MINTRINSICP"/>
</dbReference>
<keyword evidence="3 8" id="KW-0813">Transport</keyword>